<protein>
    <submittedName>
        <fullName evidence="1">DNA primase (Bacterial type)</fullName>
    </submittedName>
</protein>
<dbReference type="CDD" id="cd01029">
    <property type="entry name" value="TOPRIM_primases"/>
    <property type="match status" value="1"/>
</dbReference>
<keyword evidence="2" id="KW-1185">Reference proteome</keyword>
<dbReference type="Proteomes" id="UP000188273">
    <property type="component" value="Chromosome"/>
</dbReference>
<gene>
    <name evidence="1" type="ORF">L21SP3_01449</name>
</gene>
<evidence type="ECO:0000313" key="1">
    <source>
        <dbReference type="EMBL" id="AQQ09641.1"/>
    </source>
</evidence>
<dbReference type="OrthoDB" id="286509at2"/>
<accession>A0A1Q2HQM2</accession>
<dbReference type="KEGG" id="pbu:L21SP3_01449"/>
<organism evidence="1 2">
    <name type="scientific">Sedimentisphaera cyanobacteriorum</name>
    <dbReference type="NCBI Taxonomy" id="1940790"/>
    <lineage>
        <taxon>Bacteria</taxon>
        <taxon>Pseudomonadati</taxon>
        <taxon>Planctomycetota</taxon>
        <taxon>Phycisphaerae</taxon>
        <taxon>Sedimentisphaerales</taxon>
        <taxon>Sedimentisphaeraceae</taxon>
        <taxon>Sedimentisphaera</taxon>
    </lineage>
</organism>
<sequence length="283" mass="31287">MPDREKMQRVSRKTPCPICGKPDWCLIAPDKTAVICQRVQEGSVKRCGDAGWLHILIERGSNYKRPNKYSSRISIDFGKEKDFSSLAGLYKQQLTKEKLQQLTKQLKISTESLTKLNIGWDGKAYTFPMSNAKGRIIGIRRRFPNGSKASLNGSKTGLFIPDDLLCGGLCLVCEGTTDTAAALDLGFNAIGRPNCNSLIKMTASAVKDYEEIVIVADNDTAGKTGAEKLADYLAVRCQKVKVIYPPEGIKDLRQWLGKGLTQTILKQIIEKTKTTTVQIKAKE</sequence>
<dbReference type="STRING" id="1940790.L21SP3_01449"/>
<dbReference type="RefSeq" id="WP_077540219.1">
    <property type="nucleotide sequence ID" value="NZ_CP019633.1"/>
</dbReference>
<dbReference type="Gene3D" id="3.40.1360.10">
    <property type="match status" value="1"/>
</dbReference>
<dbReference type="EMBL" id="CP019633">
    <property type="protein sequence ID" value="AQQ09641.1"/>
    <property type="molecule type" value="Genomic_DNA"/>
</dbReference>
<name>A0A1Q2HQM2_9BACT</name>
<proteinExistence type="predicted"/>
<dbReference type="AlphaFoldDB" id="A0A1Q2HQM2"/>
<dbReference type="Pfam" id="PF13155">
    <property type="entry name" value="Toprim_2"/>
    <property type="match status" value="1"/>
</dbReference>
<dbReference type="SUPFAM" id="SSF56731">
    <property type="entry name" value="DNA primase core"/>
    <property type="match status" value="1"/>
</dbReference>
<evidence type="ECO:0000313" key="2">
    <source>
        <dbReference type="Proteomes" id="UP000188273"/>
    </source>
</evidence>
<dbReference type="InterPro" id="IPR034154">
    <property type="entry name" value="TOPRIM_DnaG/twinkle"/>
</dbReference>
<reference evidence="2" key="1">
    <citation type="submission" date="2017-02" db="EMBL/GenBank/DDBJ databases">
        <title>Comparative genomics and description of representatives of a novel lineage of planctomycetes thriving in anoxic sediments.</title>
        <authorList>
            <person name="Spring S."/>
            <person name="Bunk B."/>
            <person name="Sproer C."/>
            <person name="Klenk H.-P."/>
        </authorList>
    </citation>
    <scope>NUCLEOTIDE SEQUENCE [LARGE SCALE GENOMIC DNA]</scope>
    <source>
        <strain evidence="2">L21-RPul-D3</strain>
    </source>
</reference>